<keyword evidence="2" id="KW-1133">Transmembrane helix</keyword>
<evidence type="ECO:0008006" key="5">
    <source>
        <dbReference type="Google" id="ProtNLM"/>
    </source>
</evidence>
<organism evidence="3 4">
    <name type="scientific">Amphimedon queenslandica</name>
    <name type="common">Sponge</name>
    <dbReference type="NCBI Taxonomy" id="400682"/>
    <lineage>
        <taxon>Eukaryota</taxon>
        <taxon>Metazoa</taxon>
        <taxon>Porifera</taxon>
        <taxon>Demospongiae</taxon>
        <taxon>Heteroscleromorpha</taxon>
        <taxon>Haplosclerida</taxon>
        <taxon>Niphatidae</taxon>
        <taxon>Amphimedon</taxon>
    </lineage>
</organism>
<evidence type="ECO:0000313" key="3">
    <source>
        <dbReference type="EnsemblMetazoa" id="XP_019853455.1"/>
    </source>
</evidence>
<keyword evidence="2" id="KW-0812">Transmembrane</keyword>
<reference evidence="4" key="1">
    <citation type="journal article" date="2010" name="Nature">
        <title>The Amphimedon queenslandica genome and the evolution of animal complexity.</title>
        <authorList>
            <person name="Srivastava M."/>
            <person name="Simakov O."/>
            <person name="Chapman J."/>
            <person name="Fahey B."/>
            <person name="Gauthier M.E."/>
            <person name="Mitros T."/>
            <person name="Richards G.S."/>
            <person name="Conaco C."/>
            <person name="Dacre M."/>
            <person name="Hellsten U."/>
            <person name="Larroux C."/>
            <person name="Putnam N.H."/>
            <person name="Stanke M."/>
            <person name="Adamska M."/>
            <person name="Darling A."/>
            <person name="Degnan S.M."/>
            <person name="Oakley T.H."/>
            <person name="Plachetzki D.C."/>
            <person name="Zhai Y."/>
            <person name="Adamski M."/>
            <person name="Calcino A."/>
            <person name="Cummins S.F."/>
            <person name="Goodstein D.M."/>
            <person name="Harris C."/>
            <person name="Jackson D.J."/>
            <person name="Leys S.P."/>
            <person name="Shu S."/>
            <person name="Woodcroft B.J."/>
            <person name="Vervoort M."/>
            <person name="Kosik K.S."/>
            <person name="Manning G."/>
            <person name="Degnan B.M."/>
            <person name="Rokhsar D.S."/>
        </authorList>
    </citation>
    <scope>NUCLEOTIDE SEQUENCE [LARGE SCALE GENOMIC DNA]</scope>
</reference>
<dbReference type="Proteomes" id="UP000007879">
    <property type="component" value="Unassembled WGS sequence"/>
</dbReference>
<name>A0AAN0J8V1_AMPQE</name>
<dbReference type="KEGG" id="aqu:109582868"/>
<protein>
    <recommendedName>
        <fullName evidence="5">DUF4190 domain-containing protein</fullName>
    </recommendedName>
</protein>
<reference evidence="3" key="2">
    <citation type="submission" date="2024-06" db="UniProtKB">
        <authorList>
            <consortium name="EnsemblMetazoa"/>
        </authorList>
    </citation>
    <scope>IDENTIFICATION</scope>
</reference>
<accession>A0AAN0J8V1</accession>
<evidence type="ECO:0000256" key="2">
    <source>
        <dbReference type="SAM" id="Phobius"/>
    </source>
</evidence>
<feature type="region of interest" description="Disordered" evidence="1">
    <location>
        <begin position="17"/>
        <end position="66"/>
    </location>
</feature>
<feature type="transmembrane region" description="Helical" evidence="2">
    <location>
        <begin position="102"/>
        <end position="131"/>
    </location>
</feature>
<keyword evidence="2" id="KW-0472">Membrane</keyword>
<dbReference type="RefSeq" id="XP_019853455.1">
    <property type="nucleotide sequence ID" value="XM_019997896.1"/>
</dbReference>
<evidence type="ECO:0000256" key="1">
    <source>
        <dbReference type="SAM" id="MobiDB-lite"/>
    </source>
</evidence>
<keyword evidence="4" id="KW-1185">Reference proteome</keyword>
<sequence length="211" mass="23800">MDTGIPVNSMYAYATAEPPYDQPGFDKQFEATKEVPSTEGASDHDDMQKEEDLESDEKIQEPPPIQKGPLFSLTQEKAVIFTQPLVKVMNKNQDHYFGLSSVLNTFCCFCFCCCGMFILPCTILAMVFSIMAKKMDDSGSLKKAKAFGRISLALNIVAIISAIVFFFLWIIIFPASIAASSSSSSYYSYNYYRYLSTTSTPSYYRYYYYGK</sequence>
<dbReference type="EnsemblMetazoa" id="XM_019997896.1">
    <property type="protein sequence ID" value="XP_019853455.1"/>
    <property type="gene ID" value="LOC109582868"/>
</dbReference>
<dbReference type="GeneID" id="109582868"/>
<feature type="transmembrane region" description="Helical" evidence="2">
    <location>
        <begin position="152"/>
        <end position="177"/>
    </location>
</feature>
<evidence type="ECO:0000313" key="4">
    <source>
        <dbReference type="Proteomes" id="UP000007879"/>
    </source>
</evidence>
<dbReference type="AlphaFoldDB" id="A0AAN0J8V1"/>
<proteinExistence type="predicted"/>